<keyword evidence="2" id="KW-1185">Reference proteome</keyword>
<evidence type="ECO:0000313" key="2">
    <source>
        <dbReference type="Proteomes" id="UP000199450"/>
    </source>
</evidence>
<dbReference type="Proteomes" id="UP000199450">
    <property type="component" value="Unassembled WGS sequence"/>
</dbReference>
<dbReference type="EMBL" id="FOBV01000015">
    <property type="protein sequence ID" value="SEN08858.1"/>
    <property type="molecule type" value="Genomic_DNA"/>
</dbReference>
<dbReference type="NCBIfam" id="NF047798">
    <property type="entry name" value="leader_Chryseo"/>
    <property type="match status" value="1"/>
</dbReference>
<reference evidence="2" key="1">
    <citation type="submission" date="2016-10" db="EMBL/GenBank/DDBJ databases">
        <authorList>
            <person name="Varghese N."/>
            <person name="Submissions S."/>
        </authorList>
    </citation>
    <scope>NUCLEOTIDE SEQUENCE [LARGE SCALE GENOMIC DNA]</scope>
    <source>
        <strain evidence="2">DSM 17453</strain>
    </source>
</reference>
<name>A0A1H8DQM7_9FLAO</name>
<dbReference type="RefSeq" id="WP_090002299.1">
    <property type="nucleotide sequence ID" value="NZ_FOBV01000015.1"/>
</dbReference>
<gene>
    <name evidence="1" type="ORF">SAMN05421856_1151</name>
</gene>
<proteinExistence type="predicted"/>
<protein>
    <submittedName>
        <fullName evidence="1">Uncharacterized protein</fullName>
    </submittedName>
</protein>
<sequence length="80" mass="8473">MKNLKKLSRTQLKSVVGGRACSIAIQQSNGTWVTHSGSCAYHMGNANEGTGYAQGSHYCNIGDGKIYHLTSNGGVSHCDD</sequence>
<evidence type="ECO:0000313" key="1">
    <source>
        <dbReference type="EMBL" id="SEN08858.1"/>
    </source>
</evidence>
<dbReference type="AlphaFoldDB" id="A0A1H8DQM7"/>
<dbReference type="OrthoDB" id="1449340at2"/>
<accession>A0A1H8DQM7</accession>
<organism evidence="1 2">
    <name type="scientific">Chryseobacterium taichungense</name>
    <dbReference type="NCBI Taxonomy" id="295069"/>
    <lineage>
        <taxon>Bacteria</taxon>
        <taxon>Pseudomonadati</taxon>
        <taxon>Bacteroidota</taxon>
        <taxon>Flavobacteriia</taxon>
        <taxon>Flavobacteriales</taxon>
        <taxon>Weeksellaceae</taxon>
        <taxon>Chryseobacterium group</taxon>
        <taxon>Chryseobacterium</taxon>
    </lineage>
</organism>
<dbReference type="InterPro" id="IPR058074">
    <property type="entry name" value="Bacteriocin-like"/>
</dbReference>